<comment type="caution">
    <text evidence="1">The sequence shown here is derived from an EMBL/GenBank/DDBJ whole genome shotgun (WGS) entry which is preliminary data.</text>
</comment>
<dbReference type="AlphaFoldDB" id="A0A645H6Z9"/>
<sequence length="151" mass="17532">MDVIDALILRYFVDFKDSTRMDKEEIGDKVYYWLKYDGIREELPILSLKKDTIYRRLRNMVRGGILVHETVKENGVYSYYGIGSNFVNLISDFNSKPSEKNPEPYGNKSVTHTEINPEQKINLLKDPSTKDLNNIYSLVVSYLNEKEPLGT</sequence>
<gene>
    <name evidence="1" type="ORF">SDC9_179067</name>
</gene>
<accession>A0A645H6Z9</accession>
<name>A0A645H6Z9_9ZZZZ</name>
<dbReference type="EMBL" id="VSSQ01083172">
    <property type="protein sequence ID" value="MPN31593.1"/>
    <property type="molecule type" value="Genomic_DNA"/>
</dbReference>
<proteinExistence type="predicted"/>
<evidence type="ECO:0000313" key="1">
    <source>
        <dbReference type="EMBL" id="MPN31593.1"/>
    </source>
</evidence>
<reference evidence="1" key="1">
    <citation type="submission" date="2019-08" db="EMBL/GenBank/DDBJ databases">
        <authorList>
            <person name="Kucharzyk K."/>
            <person name="Murdoch R.W."/>
            <person name="Higgins S."/>
            <person name="Loffler F."/>
        </authorList>
    </citation>
    <scope>NUCLEOTIDE SEQUENCE</scope>
</reference>
<protein>
    <submittedName>
        <fullName evidence="1">Uncharacterized protein</fullName>
    </submittedName>
</protein>
<organism evidence="1">
    <name type="scientific">bioreactor metagenome</name>
    <dbReference type="NCBI Taxonomy" id="1076179"/>
    <lineage>
        <taxon>unclassified sequences</taxon>
        <taxon>metagenomes</taxon>
        <taxon>ecological metagenomes</taxon>
    </lineage>
</organism>